<accession>A0A3D9ZHZ7</accession>
<dbReference type="PANTHER" id="PTHR38459:SF1">
    <property type="entry name" value="PROPHAGE BACTOPRENOL-LINKED GLUCOSE TRANSLOCASE HOMOLOG"/>
    <property type="match status" value="1"/>
</dbReference>
<dbReference type="Proteomes" id="UP000256913">
    <property type="component" value="Unassembled WGS sequence"/>
</dbReference>
<keyword evidence="5 6" id="KW-0472">Membrane</keyword>
<dbReference type="PANTHER" id="PTHR38459">
    <property type="entry name" value="PROPHAGE BACTOPRENOL-LINKED GLUCOSE TRANSLOCASE HOMOLOG"/>
    <property type="match status" value="1"/>
</dbReference>
<evidence type="ECO:0000259" key="7">
    <source>
        <dbReference type="Pfam" id="PF04138"/>
    </source>
</evidence>
<gene>
    <name evidence="8" type="ORF">DFJ67_3041</name>
</gene>
<evidence type="ECO:0000256" key="1">
    <source>
        <dbReference type="ARBA" id="ARBA00004141"/>
    </source>
</evidence>
<dbReference type="EMBL" id="QUMQ01000001">
    <property type="protein sequence ID" value="REF97046.1"/>
    <property type="molecule type" value="Genomic_DNA"/>
</dbReference>
<comment type="similarity">
    <text evidence="2">Belongs to the GtrA family.</text>
</comment>
<evidence type="ECO:0000313" key="8">
    <source>
        <dbReference type="EMBL" id="REF97046.1"/>
    </source>
</evidence>
<evidence type="ECO:0000256" key="5">
    <source>
        <dbReference type="ARBA" id="ARBA00023136"/>
    </source>
</evidence>
<feature type="domain" description="GtrA/DPMS transmembrane" evidence="7">
    <location>
        <begin position="20"/>
        <end position="141"/>
    </location>
</feature>
<keyword evidence="4 6" id="KW-1133">Transmembrane helix</keyword>
<feature type="transmembrane region" description="Helical" evidence="6">
    <location>
        <begin position="115"/>
        <end position="135"/>
    </location>
</feature>
<dbReference type="Pfam" id="PF04138">
    <property type="entry name" value="GtrA_DPMS_TM"/>
    <property type="match status" value="1"/>
</dbReference>
<dbReference type="InterPro" id="IPR051401">
    <property type="entry name" value="GtrA_CellWall_Glycosyl"/>
</dbReference>
<dbReference type="InterPro" id="IPR007267">
    <property type="entry name" value="GtrA_DPMS_TM"/>
</dbReference>
<name>A0A3D9ZHZ7_9ACTN</name>
<keyword evidence="9" id="KW-1185">Reference proteome</keyword>
<evidence type="ECO:0000256" key="6">
    <source>
        <dbReference type="SAM" id="Phobius"/>
    </source>
</evidence>
<feature type="transmembrane region" description="Helical" evidence="6">
    <location>
        <begin position="86"/>
        <end position="109"/>
    </location>
</feature>
<dbReference type="GO" id="GO:0000271">
    <property type="term" value="P:polysaccharide biosynthetic process"/>
    <property type="evidence" value="ECO:0007669"/>
    <property type="project" value="InterPro"/>
</dbReference>
<dbReference type="OrthoDB" id="9807815at2"/>
<feature type="transmembrane region" description="Helical" evidence="6">
    <location>
        <begin position="49"/>
        <end position="66"/>
    </location>
</feature>
<sequence>MRVDRLLPERWQKLFREALKFGIVGGINTVINFVVFNALALTVFHGGQLKANVIATVFATFTSYFMNRHWTYRDRPKSAMRRETLLFIGFNTAGLVIELGVLGIAKYGLGTESLLLLNVFKFLGLGLATIFRFYTYRTFVFRAAKPASAPPAVPAPANRRSVVATAKHNGHHHPIDGDVIATFDPVAELAEVVGEFESAGSARRRR</sequence>
<organism evidence="8 9">
    <name type="scientific">Asanoa ferruginea</name>
    <dbReference type="NCBI Taxonomy" id="53367"/>
    <lineage>
        <taxon>Bacteria</taxon>
        <taxon>Bacillati</taxon>
        <taxon>Actinomycetota</taxon>
        <taxon>Actinomycetes</taxon>
        <taxon>Micromonosporales</taxon>
        <taxon>Micromonosporaceae</taxon>
        <taxon>Asanoa</taxon>
    </lineage>
</organism>
<proteinExistence type="inferred from homology"/>
<comment type="subcellular location">
    <subcellularLocation>
        <location evidence="1">Membrane</location>
        <topology evidence="1">Multi-pass membrane protein</topology>
    </subcellularLocation>
</comment>
<reference evidence="8 9" key="1">
    <citation type="submission" date="2018-08" db="EMBL/GenBank/DDBJ databases">
        <title>Sequencing the genomes of 1000 actinobacteria strains.</title>
        <authorList>
            <person name="Klenk H.-P."/>
        </authorList>
    </citation>
    <scope>NUCLEOTIDE SEQUENCE [LARGE SCALE GENOMIC DNA]</scope>
    <source>
        <strain evidence="8 9">DSM 44099</strain>
    </source>
</reference>
<evidence type="ECO:0000256" key="3">
    <source>
        <dbReference type="ARBA" id="ARBA00022692"/>
    </source>
</evidence>
<comment type="caution">
    <text evidence="8">The sequence shown here is derived from an EMBL/GenBank/DDBJ whole genome shotgun (WGS) entry which is preliminary data.</text>
</comment>
<evidence type="ECO:0000256" key="4">
    <source>
        <dbReference type="ARBA" id="ARBA00022989"/>
    </source>
</evidence>
<protein>
    <submittedName>
        <fullName evidence="8">Putative flippase GtrA</fullName>
    </submittedName>
</protein>
<keyword evidence="3 6" id="KW-0812">Transmembrane</keyword>
<dbReference type="AlphaFoldDB" id="A0A3D9ZHZ7"/>
<evidence type="ECO:0000256" key="2">
    <source>
        <dbReference type="ARBA" id="ARBA00009399"/>
    </source>
</evidence>
<dbReference type="GO" id="GO:0005886">
    <property type="term" value="C:plasma membrane"/>
    <property type="evidence" value="ECO:0007669"/>
    <property type="project" value="TreeGrafter"/>
</dbReference>
<evidence type="ECO:0000313" key="9">
    <source>
        <dbReference type="Proteomes" id="UP000256913"/>
    </source>
</evidence>
<feature type="transmembrane region" description="Helical" evidence="6">
    <location>
        <begin position="21"/>
        <end position="43"/>
    </location>
</feature>